<comment type="caution">
    <text evidence="1">The sequence shown here is derived from an EMBL/GenBank/DDBJ whole genome shotgun (WGS) entry which is preliminary data.</text>
</comment>
<accession>A0A955LKG5</accession>
<dbReference type="EMBL" id="JAGQKZ010000048">
    <property type="protein sequence ID" value="MCA9392402.1"/>
    <property type="molecule type" value="Genomic_DNA"/>
</dbReference>
<gene>
    <name evidence="1" type="ORF">KC614_04370</name>
</gene>
<organism evidence="1 2">
    <name type="scientific">candidate division WWE3 bacterium</name>
    <dbReference type="NCBI Taxonomy" id="2053526"/>
    <lineage>
        <taxon>Bacteria</taxon>
        <taxon>Katanobacteria</taxon>
    </lineage>
</organism>
<dbReference type="AlphaFoldDB" id="A0A955LKG5"/>
<dbReference type="Proteomes" id="UP000751518">
    <property type="component" value="Unassembled WGS sequence"/>
</dbReference>
<feature type="non-terminal residue" evidence="1">
    <location>
        <position position="1"/>
    </location>
</feature>
<sequence length="116" mass="13634">FYKELVELDEIEKMLNEIEISEVERTNLLDTVHKTIQIEIVKFVLDEIPQGQHEDFLRFLHQKPADESLGVFVKRSVENFENRARDLITHVQSDFKNAVLDYLETSEEWLEGDLGS</sequence>
<evidence type="ECO:0000313" key="1">
    <source>
        <dbReference type="EMBL" id="MCA9392402.1"/>
    </source>
</evidence>
<reference evidence="1" key="2">
    <citation type="journal article" date="2021" name="Microbiome">
        <title>Successional dynamics and alternative stable states in a saline activated sludge microbial community over 9 years.</title>
        <authorList>
            <person name="Wang Y."/>
            <person name="Ye J."/>
            <person name="Ju F."/>
            <person name="Liu L."/>
            <person name="Boyd J.A."/>
            <person name="Deng Y."/>
            <person name="Parks D.H."/>
            <person name="Jiang X."/>
            <person name="Yin X."/>
            <person name="Woodcroft B.J."/>
            <person name="Tyson G.W."/>
            <person name="Hugenholtz P."/>
            <person name="Polz M.F."/>
            <person name="Zhang T."/>
        </authorList>
    </citation>
    <scope>NUCLEOTIDE SEQUENCE</scope>
    <source>
        <strain evidence="1">HKST-UBA03</strain>
    </source>
</reference>
<reference evidence="1" key="1">
    <citation type="submission" date="2020-04" db="EMBL/GenBank/DDBJ databases">
        <authorList>
            <person name="Zhang T."/>
        </authorList>
    </citation>
    <scope>NUCLEOTIDE SEQUENCE</scope>
    <source>
        <strain evidence="1">HKST-UBA03</strain>
    </source>
</reference>
<proteinExistence type="predicted"/>
<protein>
    <submittedName>
        <fullName evidence="1">Uncharacterized protein</fullName>
    </submittedName>
</protein>
<evidence type="ECO:0000313" key="2">
    <source>
        <dbReference type="Proteomes" id="UP000751518"/>
    </source>
</evidence>
<name>A0A955LKG5_UNCKA</name>